<accession>A0ABN9XUM3</accession>
<proteinExistence type="predicted"/>
<keyword evidence="3" id="KW-1185">Reference proteome</keyword>
<feature type="region of interest" description="Disordered" evidence="1">
    <location>
        <begin position="87"/>
        <end position="106"/>
    </location>
</feature>
<reference evidence="2" key="1">
    <citation type="submission" date="2023-10" db="EMBL/GenBank/DDBJ databases">
        <authorList>
            <person name="Chen Y."/>
            <person name="Shah S."/>
            <person name="Dougan E. K."/>
            <person name="Thang M."/>
            <person name="Chan C."/>
        </authorList>
    </citation>
    <scope>NUCLEOTIDE SEQUENCE [LARGE SCALE GENOMIC DNA]</scope>
</reference>
<evidence type="ECO:0000313" key="3">
    <source>
        <dbReference type="Proteomes" id="UP001189429"/>
    </source>
</evidence>
<name>A0ABN9XUM3_9DINO</name>
<dbReference type="EMBL" id="CAUYUJ010021258">
    <property type="protein sequence ID" value="CAK0903555.1"/>
    <property type="molecule type" value="Genomic_DNA"/>
</dbReference>
<evidence type="ECO:0000256" key="1">
    <source>
        <dbReference type="SAM" id="MobiDB-lite"/>
    </source>
</evidence>
<dbReference type="Proteomes" id="UP001189429">
    <property type="component" value="Unassembled WGS sequence"/>
</dbReference>
<evidence type="ECO:0000313" key="2">
    <source>
        <dbReference type="EMBL" id="CAK0903555.1"/>
    </source>
</evidence>
<gene>
    <name evidence="2" type="ORF">PCOR1329_LOCUS79850</name>
</gene>
<sequence>MAKGLWRGFAEASQQVAWRARNPRDESTRGSGYPKGCALCCPPQAEPAREHVAYMARVRNGLASGASRPRRKPAEFGGKWAEVKRRRLRQRRRAAEGSARHQQFWT</sequence>
<organism evidence="2 3">
    <name type="scientific">Prorocentrum cordatum</name>
    <dbReference type="NCBI Taxonomy" id="2364126"/>
    <lineage>
        <taxon>Eukaryota</taxon>
        <taxon>Sar</taxon>
        <taxon>Alveolata</taxon>
        <taxon>Dinophyceae</taxon>
        <taxon>Prorocentrales</taxon>
        <taxon>Prorocentraceae</taxon>
        <taxon>Prorocentrum</taxon>
    </lineage>
</organism>
<protein>
    <submittedName>
        <fullName evidence="2">Uncharacterized protein</fullName>
    </submittedName>
</protein>
<comment type="caution">
    <text evidence="2">The sequence shown here is derived from an EMBL/GenBank/DDBJ whole genome shotgun (WGS) entry which is preliminary data.</text>
</comment>